<evidence type="ECO:0000313" key="1">
    <source>
        <dbReference type="EMBL" id="BCS88795.1"/>
    </source>
</evidence>
<protein>
    <submittedName>
        <fullName evidence="1">Uncharacterized protein</fullName>
    </submittedName>
</protein>
<name>A0ABN6EUA5_9BACT</name>
<evidence type="ECO:0000313" key="2">
    <source>
        <dbReference type="Proteomes" id="UP001053296"/>
    </source>
</evidence>
<reference evidence="1" key="1">
    <citation type="journal article" date="2022" name="Arch. Microbiol.">
        <title>Pseudodesulfovibrio sediminis sp. nov., a mesophilic and neutrophilic sulfate-reducing bacterium isolated from sediment of a brackish lake.</title>
        <authorList>
            <person name="Takahashi A."/>
            <person name="Kojima H."/>
            <person name="Watanabe M."/>
            <person name="Fukui M."/>
        </authorList>
    </citation>
    <scope>NUCLEOTIDE SEQUENCE</scope>
    <source>
        <strain evidence="1">SF6</strain>
    </source>
</reference>
<dbReference type="RefSeq" id="WP_229590781.1">
    <property type="nucleotide sequence ID" value="NZ_AP024485.1"/>
</dbReference>
<sequence length="129" mass="15051">MRLTQMFEEIKQQWPKEILIGDCILWDDQEGLNCEWLDSLFWEIDTSCVHGEWGKLMNWGIVCGLDKYIRSLQPPYPEKINIECLDINRAVEAIKDSLATPDSGYYPEGYKYENDLDTLLINQEGELNS</sequence>
<dbReference type="EMBL" id="AP024485">
    <property type="protein sequence ID" value="BCS88795.1"/>
    <property type="molecule type" value="Genomic_DNA"/>
</dbReference>
<organism evidence="1 2">
    <name type="scientific">Pseudodesulfovibrio sediminis</name>
    <dbReference type="NCBI Taxonomy" id="2810563"/>
    <lineage>
        <taxon>Bacteria</taxon>
        <taxon>Pseudomonadati</taxon>
        <taxon>Thermodesulfobacteriota</taxon>
        <taxon>Desulfovibrionia</taxon>
        <taxon>Desulfovibrionales</taxon>
        <taxon>Desulfovibrionaceae</taxon>
    </lineage>
</organism>
<dbReference type="Proteomes" id="UP001053296">
    <property type="component" value="Chromosome"/>
</dbReference>
<accession>A0ABN6EUA5</accession>
<keyword evidence="2" id="KW-1185">Reference proteome</keyword>
<proteinExistence type="predicted"/>
<gene>
    <name evidence="1" type="ORF">PSDVSF_20370</name>
</gene>